<reference evidence="8" key="2">
    <citation type="submission" date="2021-04" db="EMBL/GenBank/DDBJ databases">
        <authorList>
            <person name="Gilroy R."/>
        </authorList>
    </citation>
    <scope>NUCLEOTIDE SEQUENCE</scope>
    <source>
        <strain evidence="8">1282</strain>
    </source>
</reference>
<accession>A0A9D1YEL0</accession>
<evidence type="ECO:0000256" key="2">
    <source>
        <dbReference type="ARBA" id="ARBA00007441"/>
    </source>
</evidence>
<dbReference type="GO" id="GO:0008483">
    <property type="term" value="F:transaminase activity"/>
    <property type="evidence" value="ECO:0007669"/>
    <property type="project" value="UniProtKB-KW"/>
</dbReference>
<dbReference type="Proteomes" id="UP000823915">
    <property type="component" value="Unassembled WGS sequence"/>
</dbReference>
<dbReference type="InterPro" id="IPR015424">
    <property type="entry name" value="PyrdxlP-dep_Trfase"/>
</dbReference>
<dbReference type="PROSITE" id="PS00105">
    <property type="entry name" value="AA_TRANSFER_CLASS_1"/>
    <property type="match status" value="1"/>
</dbReference>
<evidence type="ECO:0000313" key="8">
    <source>
        <dbReference type="EMBL" id="HIY25803.1"/>
    </source>
</evidence>
<name>A0A9D1YEL0_9FIRM</name>
<dbReference type="EC" id="2.6.1.-" evidence="6"/>
<dbReference type="Gene3D" id="3.90.1150.10">
    <property type="entry name" value="Aspartate Aminotransferase, domain 1"/>
    <property type="match status" value="1"/>
</dbReference>
<comment type="caution">
    <text evidence="8">The sequence shown here is derived from an EMBL/GenBank/DDBJ whole genome shotgun (WGS) entry which is preliminary data.</text>
</comment>
<feature type="domain" description="Aminotransferase class I/classII large" evidence="7">
    <location>
        <begin position="43"/>
        <end position="393"/>
    </location>
</feature>
<dbReference type="InterPro" id="IPR004839">
    <property type="entry name" value="Aminotransferase_I/II_large"/>
</dbReference>
<dbReference type="CDD" id="cd00609">
    <property type="entry name" value="AAT_like"/>
    <property type="match status" value="1"/>
</dbReference>
<dbReference type="GO" id="GO:0006520">
    <property type="term" value="P:amino acid metabolic process"/>
    <property type="evidence" value="ECO:0007669"/>
    <property type="project" value="InterPro"/>
</dbReference>
<dbReference type="FunFam" id="3.40.640.10:FF:000033">
    <property type="entry name" value="Aspartate aminotransferase"/>
    <property type="match status" value="1"/>
</dbReference>
<keyword evidence="3 6" id="KW-0032">Aminotransferase</keyword>
<evidence type="ECO:0000256" key="5">
    <source>
        <dbReference type="ARBA" id="ARBA00022898"/>
    </source>
</evidence>
<keyword evidence="4 6" id="KW-0808">Transferase</keyword>
<dbReference type="GO" id="GO:0030170">
    <property type="term" value="F:pyridoxal phosphate binding"/>
    <property type="evidence" value="ECO:0007669"/>
    <property type="project" value="InterPro"/>
</dbReference>
<comment type="similarity">
    <text evidence="2 6">Belongs to the class-I pyridoxal-phosphate-dependent aminotransferase family.</text>
</comment>
<dbReference type="PANTHER" id="PTHR46383:SF3">
    <property type="entry name" value="ASPARTATE AMINOTRANSFERASE-RELATED"/>
    <property type="match status" value="1"/>
</dbReference>
<dbReference type="InterPro" id="IPR004838">
    <property type="entry name" value="NHTrfase_class1_PyrdxlP-BS"/>
</dbReference>
<evidence type="ECO:0000256" key="1">
    <source>
        <dbReference type="ARBA" id="ARBA00001933"/>
    </source>
</evidence>
<sequence length="400" mass="44885">MRRSTRGGATFVIDYSKYLNREIQVVKPSGIRKFFDIANEMEDVISLSVGEPDFHTPWHIREAGIESLEKGRTRYTPNRGFLQLRQEIANFLARHYDVAYQPDQEILVTVGGSEAIDLCVRSLINPGDEVLIPEPSFVCYVPITQMAEGLPVTIETKPEHGFRLTAEEVEEKITEKTKLLILPYPNNPTGAVMRREDLEAIAQVVEKHDLLVLSDEIYAALTYGRENHVSFSSLPGMKERTILVNGFSKAHSMTGWRLGYAAGPKEIIGPMTKLHQFAIMSAPTTSQYAAIEALKNGDEDIAYMREQYDMRRRLIVDGLNKMGLKCFEPEGAFYVFPSVKSTGLTSQEFCEKLLYGKHVAVVPGDAFGACGEGFVRISYSYSVGHITEALERIQAFLEEL</sequence>
<dbReference type="Pfam" id="PF00155">
    <property type="entry name" value="Aminotran_1_2"/>
    <property type="match status" value="1"/>
</dbReference>
<evidence type="ECO:0000313" key="9">
    <source>
        <dbReference type="Proteomes" id="UP000823915"/>
    </source>
</evidence>
<dbReference type="InterPro" id="IPR050596">
    <property type="entry name" value="AspAT/PAT-like"/>
</dbReference>
<dbReference type="InterPro" id="IPR015422">
    <property type="entry name" value="PyrdxlP-dep_Trfase_small"/>
</dbReference>
<dbReference type="InterPro" id="IPR015421">
    <property type="entry name" value="PyrdxlP-dep_Trfase_major"/>
</dbReference>
<evidence type="ECO:0000256" key="6">
    <source>
        <dbReference type="RuleBase" id="RU000481"/>
    </source>
</evidence>
<evidence type="ECO:0000256" key="3">
    <source>
        <dbReference type="ARBA" id="ARBA00022576"/>
    </source>
</evidence>
<keyword evidence="5" id="KW-0663">Pyridoxal phosphate</keyword>
<dbReference type="SUPFAM" id="SSF53383">
    <property type="entry name" value="PLP-dependent transferases"/>
    <property type="match status" value="1"/>
</dbReference>
<gene>
    <name evidence="8" type="ORF">H9838_01350</name>
</gene>
<evidence type="ECO:0000259" key="7">
    <source>
        <dbReference type="Pfam" id="PF00155"/>
    </source>
</evidence>
<proteinExistence type="inferred from homology"/>
<evidence type="ECO:0000256" key="4">
    <source>
        <dbReference type="ARBA" id="ARBA00022679"/>
    </source>
</evidence>
<dbReference type="EMBL" id="DXDU01000017">
    <property type="protein sequence ID" value="HIY25803.1"/>
    <property type="molecule type" value="Genomic_DNA"/>
</dbReference>
<dbReference type="AlphaFoldDB" id="A0A9D1YEL0"/>
<organism evidence="8 9">
    <name type="scientific">Candidatus Acutalibacter pullistercoris</name>
    <dbReference type="NCBI Taxonomy" id="2838418"/>
    <lineage>
        <taxon>Bacteria</taxon>
        <taxon>Bacillati</taxon>
        <taxon>Bacillota</taxon>
        <taxon>Clostridia</taxon>
        <taxon>Eubacteriales</taxon>
        <taxon>Acutalibacteraceae</taxon>
        <taxon>Acutalibacter</taxon>
    </lineage>
</organism>
<dbReference type="PANTHER" id="PTHR46383">
    <property type="entry name" value="ASPARTATE AMINOTRANSFERASE"/>
    <property type="match status" value="1"/>
</dbReference>
<reference evidence="8" key="1">
    <citation type="journal article" date="2021" name="PeerJ">
        <title>Extensive microbial diversity within the chicken gut microbiome revealed by metagenomics and culture.</title>
        <authorList>
            <person name="Gilroy R."/>
            <person name="Ravi A."/>
            <person name="Getino M."/>
            <person name="Pursley I."/>
            <person name="Horton D.L."/>
            <person name="Alikhan N.F."/>
            <person name="Baker D."/>
            <person name="Gharbi K."/>
            <person name="Hall N."/>
            <person name="Watson M."/>
            <person name="Adriaenssens E.M."/>
            <person name="Foster-Nyarko E."/>
            <person name="Jarju S."/>
            <person name="Secka A."/>
            <person name="Antonio M."/>
            <person name="Oren A."/>
            <person name="Chaudhuri R.R."/>
            <person name="La Ragione R."/>
            <person name="Hildebrand F."/>
            <person name="Pallen M.J."/>
        </authorList>
    </citation>
    <scope>NUCLEOTIDE SEQUENCE</scope>
    <source>
        <strain evidence="8">1282</strain>
    </source>
</reference>
<dbReference type="Gene3D" id="3.40.640.10">
    <property type="entry name" value="Type I PLP-dependent aspartate aminotransferase-like (Major domain)"/>
    <property type="match status" value="1"/>
</dbReference>
<protein>
    <recommendedName>
        <fullName evidence="6">Aminotransferase</fullName>
        <ecNumber evidence="6">2.6.1.-</ecNumber>
    </recommendedName>
</protein>
<comment type="cofactor">
    <cofactor evidence="1 6">
        <name>pyridoxal 5'-phosphate</name>
        <dbReference type="ChEBI" id="CHEBI:597326"/>
    </cofactor>
</comment>